<dbReference type="PANTHER" id="PTHR30543:SF21">
    <property type="entry name" value="NAD(P)H-DEPENDENT FMN REDUCTASE LOT6"/>
    <property type="match status" value="1"/>
</dbReference>
<dbReference type="InterPro" id="IPR029039">
    <property type="entry name" value="Flavoprotein-like_sf"/>
</dbReference>
<dbReference type="InterPro" id="IPR005025">
    <property type="entry name" value="FMN_Rdtase-like_dom"/>
</dbReference>
<dbReference type="EMBL" id="JBHTIO010000017">
    <property type="protein sequence ID" value="MFD0896819.1"/>
    <property type="molecule type" value="Genomic_DNA"/>
</dbReference>
<organism evidence="2 3">
    <name type="scientific">Loigolactobacillus binensis</name>
    <dbReference type="NCBI Taxonomy" id="2559922"/>
    <lineage>
        <taxon>Bacteria</taxon>
        <taxon>Bacillati</taxon>
        <taxon>Bacillota</taxon>
        <taxon>Bacilli</taxon>
        <taxon>Lactobacillales</taxon>
        <taxon>Lactobacillaceae</taxon>
        <taxon>Loigolactobacillus</taxon>
    </lineage>
</organism>
<dbReference type="Pfam" id="PF03358">
    <property type="entry name" value="FMN_red"/>
    <property type="match status" value="1"/>
</dbReference>
<dbReference type="GO" id="GO:0016491">
    <property type="term" value="F:oxidoreductase activity"/>
    <property type="evidence" value="ECO:0007669"/>
    <property type="project" value="UniProtKB-KW"/>
</dbReference>
<dbReference type="EC" id="1.-.-.-" evidence="2"/>
<evidence type="ECO:0000259" key="1">
    <source>
        <dbReference type="Pfam" id="PF03358"/>
    </source>
</evidence>
<keyword evidence="3" id="KW-1185">Reference proteome</keyword>
<accession>A0ABW3ECD5</accession>
<dbReference type="RefSeq" id="WP_137637125.1">
    <property type="nucleotide sequence ID" value="NZ_BJDN01000005.1"/>
</dbReference>
<sequence length="185" mass="19892">MKVIGIVGNNADLSYNRLLLKQMAERYPNLEIEVAEIKAIPLFCEAATEQLPAVVTALAAKIAAADGVIIATPEYDHTIPACLKSTIEWLSCTVHPFTDKPVMIVGASLGPQGTSRAQGHLREILNSPGLGAHVLPGNEFLLNFAKQKFASGAIVEQATLDFMDSCVAHFVNFIQVHTQVQTAIV</sequence>
<protein>
    <submittedName>
        <fullName evidence="2">NADPH-dependent FMN reductase</fullName>
        <ecNumber evidence="2">1.-.-.-</ecNumber>
    </submittedName>
</protein>
<dbReference type="InterPro" id="IPR050712">
    <property type="entry name" value="NAD(P)H-dep_reductase"/>
</dbReference>
<gene>
    <name evidence="2" type="ORF">ACFQZ7_03590</name>
</gene>
<comment type="caution">
    <text evidence="2">The sequence shown here is derived from an EMBL/GenBank/DDBJ whole genome shotgun (WGS) entry which is preliminary data.</text>
</comment>
<proteinExistence type="predicted"/>
<keyword evidence="2" id="KW-0560">Oxidoreductase</keyword>
<evidence type="ECO:0000313" key="2">
    <source>
        <dbReference type="EMBL" id="MFD0896819.1"/>
    </source>
</evidence>
<feature type="domain" description="NADPH-dependent FMN reductase-like" evidence="1">
    <location>
        <begin position="1"/>
        <end position="146"/>
    </location>
</feature>
<dbReference type="PANTHER" id="PTHR30543">
    <property type="entry name" value="CHROMATE REDUCTASE"/>
    <property type="match status" value="1"/>
</dbReference>
<name>A0ABW3ECD5_9LACO</name>
<evidence type="ECO:0000313" key="3">
    <source>
        <dbReference type="Proteomes" id="UP001597104"/>
    </source>
</evidence>
<dbReference type="Proteomes" id="UP001597104">
    <property type="component" value="Unassembled WGS sequence"/>
</dbReference>
<dbReference type="SUPFAM" id="SSF52218">
    <property type="entry name" value="Flavoproteins"/>
    <property type="match status" value="1"/>
</dbReference>
<dbReference type="Gene3D" id="3.40.50.360">
    <property type="match status" value="1"/>
</dbReference>
<reference evidence="3" key="1">
    <citation type="journal article" date="2019" name="Int. J. Syst. Evol. Microbiol.">
        <title>The Global Catalogue of Microorganisms (GCM) 10K type strain sequencing project: providing services to taxonomists for standard genome sequencing and annotation.</title>
        <authorList>
            <consortium name="The Broad Institute Genomics Platform"/>
            <consortium name="The Broad Institute Genome Sequencing Center for Infectious Disease"/>
            <person name="Wu L."/>
            <person name="Ma J."/>
        </authorList>
    </citation>
    <scope>NUCLEOTIDE SEQUENCE [LARGE SCALE GENOMIC DNA]</scope>
    <source>
        <strain evidence="3">CCM 8925</strain>
    </source>
</reference>